<dbReference type="EMBL" id="GBRH01221077">
    <property type="protein sequence ID" value="JAD76818.1"/>
    <property type="molecule type" value="Transcribed_RNA"/>
</dbReference>
<sequence length="172" mass="18014">MRWWTGRGSRATPSASSASHTLFRIAHFHARGPGPASAPAAADAIPARAAASRRRRSASKAAASNEADDEELLLAADATATVARPGAADAEYSDSGGAWNKSGMTGFCSRHTTSVREQLGLESFSSSCETVMWDHGAAVRLGGLGSSSEAVMWVQRGWDAQQVDAENNHNGE</sequence>
<proteinExistence type="predicted"/>
<organism evidence="2">
    <name type="scientific">Arundo donax</name>
    <name type="common">Giant reed</name>
    <name type="synonym">Donax arundinaceus</name>
    <dbReference type="NCBI Taxonomy" id="35708"/>
    <lineage>
        <taxon>Eukaryota</taxon>
        <taxon>Viridiplantae</taxon>
        <taxon>Streptophyta</taxon>
        <taxon>Embryophyta</taxon>
        <taxon>Tracheophyta</taxon>
        <taxon>Spermatophyta</taxon>
        <taxon>Magnoliopsida</taxon>
        <taxon>Liliopsida</taxon>
        <taxon>Poales</taxon>
        <taxon>Poaceae</taxon>
        <taxon>PACMAD clade</taxon>
        <taxon>Arundinoideae</taxon>
        <taxon>Arundineae</taxon>
        <taxon>Arundo</taxon>
    </lineage>
</organism>
<feature type="region of interest" description="Disordered" evidence="1">
    <location>
        <begin position="33"/>
        <end position="70"/>
    </location>
</feature>
<reference evidence="2" key="2">
    <citation type="journal article" date="2015" name="Data Brief">
        <title>Shoot transcriptome of the giant reed, Arundo donax.</title>
        <authorList>
            <person name="Barrero R.A."/>
            <person name="Guerrero F.D."/>
            <person name="Moolhuijzen P."/>
            <person name="Goolsby J.A."/>
            <person name="Tidwell J."/>
            <person name="Bellgard S.E."/>
            <person name="Bellgard M.I."/>
        </authorList>
    </citation>
    <scope>NUCLEOTIDE SEQUENCE</scope>
    <source>
        <tissue evidence="2">Shoot tissue taken approximately 20 cm above the soil surface</tissue>
    </source>
</reference>
<evidence type="ECO:0000256" key="1">
    <source>
        <dbReference type="SAM" id="MobiDB-lite"/>
    </source>
</evidence>
<accession>A0A0A9CQU6</accession>
<name>A0A0A9CQU6_ARUDO</name>
<feature type="compositionally biased region" description="Low complexity" evidence="1">
    <location>
        <begin position="33"/>
        <end position="50"/>
    </location>
</feature>
<evidence type="ECO:0000313" key="2">
    <source>
        <dbReference type="EMBL" id="JAD76818.1"/>
    </source>
</evidence>
<dbReference type="AlphaFoldDB" id="A0A0A9CQU6"/>
<reference evidence="2" key="1">
    <citation type="submission" date="2014-09" db="EMBL/GenBank/DDBJ databases">
        <authorList>
            <person name="Magalhaes I.L.F."/>
            <person name="Oliveira U."/>
            <person name="Santos F.R."/>
            <person name="Vidigal T.H.D.A."/>
            <person name="Brescovit A.D."/>
            <person name="Santos A.J."/>
        </authorList>
    </citation>
    <scope>NUCLEOTIDE SEQUENCE</scope>
    <source>
        <tissue evidence="2">Shoot tissue taken approximately 20 cm above the soil surface</tissue>
    </source>
</reference>
<protein>
    <submittedName>
        <fullName evidence="2">Uncharacterized protein</fullName>
    </submittedName>
</protein>